<evidence type="ECO:0000256" key="9">
    <source>
        <dbReference type="ARBA" id="ARBA00023180"/>
    </source>
</evidence>
<keyword evidence="10" id="KW-0393">Immunoglobulin domain</keyword>
<evidence type="ECO:0000313" key="16">
    <source>
        <dbReference type="Proteomes" id="UP001152320"/>
    </source>
</evidence>
<gene>
    <name evidence="15" type="ORF">HOLleu_28814</name>
</gene>
<dbReference type="OrthoDB" id="10402053at2759"/>
<keyword evidence="5 12" id="KW-1133">Transmembrane helix</keyword>
<dbReference type="SMART" id="SM00409">
    <property type="entry name" value="IG"/>
    <property type="match status" value="3"/>
</dbReference>
<protein>
    <recommendedName>
        <fullName evidence="14">Ig-like domain-containing protein</fullName>
    </recommendedName>
</protein>
<dbReference type="InterPro" id="IPR013783">
    <property type="entry name" value="Ig-like_fold"/>
</dbReference>
<keyword evidence="8" id="KW-0675">Receptor</keyword>
<comment type="caution">
    <text evidence="15">The sequence shown here is derived from an EMBL/GenBank/DDBJ whole genome shotgun (WGS) entry which is preliminary data.</text>
</comment>
<evidence type="ECO:0000256" key="10">
    <source>
        <dbReference type="ARBA" id="ARBA00023319"/>
    </source>
</evidence>
<feature type="region of interest" description="Disordered" evidence="11">
    <location>
        <begin position="286"/>
        <end position="307"/>
    </location>
</feature>
<dbReference type="GO" id="GO:0071222">
    <property type="term" value="P:cellular response to lipopolysaccharide"/>
    <property type="evidence" value="ECO:0007669"/>
    <property type="project" value="TreeGrafter"/>
</dbReference>
<organism evidence="15 16">
    <name type="scientific">Holothuria leucospilota</name>
    <name type="common">Black long sea cucumber</name>
    <name type="synonym">Mertensiothuria leucospilota</name>
    <dbReference type="NCBI Taxonomy" id="206669"/>
    <lineage>
        <taxon>Eukaryota</taxon>
        <taxon>Metazoa</taxon>
        <taxon>Echinodermata</taxon>
        <taxon>Eleutherozoa</taxon>
        <taxon>Echinozoa</taxon>
        <taxon>Holothuroidea</taxon>
        <taxon>Aspidochirotacea</taxon>
        <taxon>Aspidochirotida</taxon>
        <taxon>Holothuriidae</taxon>
        <taxon>Holothuria</taxon>
    </lineage>
</organism>
<dbReference type="InterPro" id="IPR036179">
    <property type="entry name" value="Ig-like_dom_sf"/>
</dbReference>
<evidence type="ECO:0000313" key="15">
    <source>
        <dbReference type="EMBL" id="KAJ8029430.1"/>
    </source>
</evidence>
<dbReference type="GO" id="GO:0007166">
    <property type="term" value="P:cell surface receptor signaling pathway"/>
    <property type="evidence" value="ECO:0007669"/>
    <property type="project" value="TreeGrafter"/>
</dbReference>
<keyword evidence="7" id="KW-1015">Disulfide bond</keyword>
<dbReference type="EMBL" id="JAIZAY010000014">
    <property type="protein sequence ID" value="KAJ8029430.1"/>
    <property type="molecule type" value="Genomic_DNA"/>
</dbReference>
<keyword evidence="6 12" id="KW-0472">Membrane</keyword>
<feature type="signal peptide" evidence="13">
    <location>
        <begin position="1"/>
        <end position="23"/>
    </location>
</feature>
<evidence type="ECO:0000256" key="5">
    <source>
        <dbReference type="ARBA" id="ARBA00022989"/>
    </source>
</evidence>
<feature type="domain" description="Ig-like" evidence="14">
    <location>
        <begin position="232"/>
        <end position="348"/>
    </location>
</feature>
<keyword evidence="4 13" id="KW-0732">Signal</keyword>
<dbReference type="InterPro" id="IPR051713">
    <property type="entry name" value="T-cell_Activation_Regulation"/>
</dbReference>
<feature type="transmembrane region" description="Helical" evidence="12">
    <location>
        <begin position="380"/>
        <end position="405"/>
    </location>
</feature>
<reference evidence="15" key="1">
    <citation type="submission" date="2021-10" db="EMBL/GenBank/DDBJ databases">
        <title>Tropical sea cucumber genome reveals ecological adaptation and Cuvierian tubules defense mechanism.</title>
        <authorList>
            <person name="Chen T."/>
        </authorList>
    </citation>
    <scope>NUCLEOTIDE SEQUENCE</scope>
    <source>
        <strain evidence="15">Nanhai2018</strain>
        <tissue evidence="15">Muscle</tissue>
    </source>
</reference>
<evidence type="ECO:0000256" key="13">
    <source>
        <dbReference type="SAM" id="SignalP"/>
    </source>
</evidence>
<evidence type="ECO:0000259" key="14">
    <source>
        <dbReference type="PROSITE" id="PS50835"/>
    </source>
</evidence>
<keyword evidence="2" id="KW-1003">Cell membrane</keyword>
<evidence type="ECO:0000256" key="1">
    <source>
        <dbReference type="ARBA" id="ARBA00004251"/>
    </source>
</evidence>
<dbReference type="GO" id="GO:0009897">
    <property type="term" value="C:external side of plasma membrane"/>
    <property type="evidence" value="ECO:0007669"/>
    <property type="project" value="TreeGrafter"/>
</dbReference>
<evidence type="ECO:0000256" key="2">
    <source>
        <dbReference type="ARBA" id="ARBA00022475"/>
    </source>
</evidence>
<dbReference type="Proteomes" id="UP001152320">
    <property type="component" value="Chromosome 14"/>
</dbReference>
<dbReference type="Gene3D" id="2.60.40.10">
    <property type="entry name" value="Immunoglobulins"/>
    <property type="match status" value="1"/>
</dbReference>
<feature type="chain" id="PRO_5040217142" description="Ig-like domain-containing protein" evidence="13">
    <location>
        <begin position="24"/>
        <end position="644"/>
    </location>
</feature>
<proteinExistence type="predicted"/>
<dbReference type="SUPFAM" id="SSF48726">
    <property type="entry name" value="Immunoglobulin"/>
    <property type="match status" value="2"/>
</dbReference>
<keyword evidence="3 12" id="KW-0812">Transmembrane</keyword>
<dbReference type="PROSITE" id="PS50835">
    <property type="entry name" value="IG_LIKE"/>
    <property type="match status" value="1"/>
</dbReference>
<evidence type="ECO:0000256" key="3">
    <source>
        <dbReference type="ARBA" id="ARBA00022692"/>
    </source>
</evidence>
<accession>A0A9Q1H1R3</accession>
<keyword evidence="16" id="KW-1185">Reference proteome</keyword>
<evidence type="ECO:0000256" key="8">
    <source>
        <dbReference type="ARBA" id="ARBA00023170"/>
    </source>
</evidence>
<dbReference type="InterPro" id="IPR003599">
    <property type="entry name" value="Ig_sub"/>
</dbReference>
<evidence type="ECO:0000256" key="12">
    <source>
        <dbReference type="SAM" id="Phobius"/>
    </source>
</evidence>
<dbReference type="InterPro" id="IPR007110">
    <property type="entry name" value="Ig-like_dom"/>
</dbReference>
<dbReference type="AlphaFoldDB" id="A0A9Q1H1R3"/>
<sequence>MTSAVIYIVAYLLLCRCQLLVSAEVFTYEVKDTAILPCTLPVYKVDAYWFYSGVNLDIYLTQNEQVYFNHPPVMRRFGNRISVSNKSRLDNSYDLIIRNLSFIDIGEYRCGYLGHDHLVSWVDVHQLNVSESGVYDVECAVHGPLVPNIGSTVEFYCEIPPQSIYPQKEVELIWYINKEMLFVSSGLFAPSLAVRLQRTLIESDFGALFTCVAYDEFYQPRGQCNVSTFNMPANVSVRLLASQGESTAGEDIRLICLVSSLPSETERHFSWYLDGKRIFSSNLPDYQDDSSKKHGSTTSNEDENNMSLTFENDGEMLTFTHYHSNLNGSSVVCGIESHTGMMMSAPFTLLLPSDFIDPFDANEKYGDESLGGIPLHEVHYFSLLLALLAFVGGIVLAVCIAAIYVNVKQKRKGNSSVDELRWMPIHTTVVDHRSSETFIKRHYIKPSKRLNINERMKRRSDGNFPIISAHQVCLRNKLNERQPYRKSRPLSEDLYNFPMSFRDIPQYHGSKSNNTRTLSRSNSLGHLQISLPRSKPHYENLISFYNPEEIFQRTPDDKVTNLSSSLNETKVSSDTAQDVEANRKPGETVTYAELDLHYLQSIAPPSSLPIRGNEAVTYAEIAHAMTEKKNNELKSSSETAFENC</sequence>
<dbReference type="GO" id="GO:0006955">
    <property type="term" value="P:immune response"/>
    <property type="evidence" value="ECO:0007669"/>
    <property type="project" value="TreeGrafter"/>
</dbReference>
<evidence type="ECO:0000256" key="6">
    <source>
        <dbReference type="ARBA" id="ARBA00023136"/>
    </source>
</evidence>
<evidence type="ECO:0000256" key="4">
    <source>
        <dbReference type="ARBA" id="ARBA00022729"/>
    </source>
</evidence>
<evidence type="ECO:0000256" key="7">
    <source>
        <dbReference type="ARBA" id="ARBA00023157"/>
    </source>
</evidence>
<evidence type="ECO:0000256" key="11">
    <source>
        <dbReference type="SAM" id="MobiDB-lite"/>
    </source>
</evidence>
<name>A0A9Q1H1R3_HOLLE</name>
<dbReference type="PANTHER" id="PTHR25466:SF9">
    <property type="entry name" value="FIBRONECTIN TYPE-III DOMAIN-CONTAINING PROTEIN"/>
    <property type="match status" value="1"/>
</dbReference>
<dbReference type="PANTHER" id="PTHR25466">
    <property type="entry name" value="T-LYMPHOCYTE ACTIVATION ANTIGEN"/>
    <property type="match status" value="1"/>
</dbReference>
<comment type="subcellular location">
    <subcellularLocation>
        <location evidence="1">Cell membrane</location>
        <topology evidence="1">Single-pass type I membrane protein</topology>
    </subcellularLocation>
</comment>
<keyword evidence="9" id="KW-0325">Glycoprotein</keyword>